<accession>A0A6T0S4E5</accession>
<dbReference type="PANTHER" id="PTHR12697">
    <property type="entry name" value="PBS LYASE HEAT-LIKE PROTEIN"/>
    <property type="match status" value="1"/>
</dbReference>
<evidence type="ECO:0000313" key="3">
    <source>
        <dbReference type="EMBL" id="CAE4565158.1"/>
    </source>
</evidence>
<dbReference type="SUPFAM" id="SSF48371">
    <property type="entry name" value="ARM repeat"/>
    <property type="match status" value="1"/>
</dbReference>
<dbReference type="Gene3D" id="1.25.10.10">
    <property type="entry name" value="Leucine-rich Repeat Variant"/>
    <property type="match status" value="1"/>
</dbReference>
<evidence type="ECO:0000256" key="1">
    <source>
        <dbReference type="SAM" id="MobiDB-lite"/>
    </source>
</evidence>
<dbReference type="GO" id="GO:0016491">
    <property type="term" value="F:oxidoreductase activity"/>
    <property type="evidence" value="ECO:0007669"/>
    <property type="project" value="TreeGrafter"/>
</dbReference>
<sequence length="342" mass="37198">MAQAGGSMQRAPLPAPPLQAAGAMGAWSESQTAHGPCDPRQGVGRSTTAGAPARARPPPRALAAFAAVLAAWTQDGCFAALPRLATGAAIHPGALGGCSGAGRPRRTTLYGKGSPPLRTHRPNGSPFATSAAQLIRRPMDRTSEVDPEMEAHVKALISEDAEERRAGAYAIWRTCTKASPALLEALSQAVLDEDFKVRWDAALSLEKLGKLDRWSTDPYIARLAHKLKKEDTDPFEKVLLLEALGRIGTPAHVYSRIIGDQLAHEDWRVRLVACEALGKLGPEVHLHKAAIVRLKRDEHEMVRKAAEKTLFQVPIDKPGWLKVQNPPWRKKLLRAIRNKSKR</sequence>
<feature type="compositionally biased region" description="Low complexity" evidence="1">
    <location>
        <begin position="8"/>
        <end position="26"/>
    </location>
</feature>
<proteinExistence type="predicted"/>
<dbReference type="EMBL" id="HBNR01007258">
    <property type="protein sequence ID" value="CAE4565157.1"/>
    <property type="molecule type" value="Transcribed_RNA"/>
</dbReference>
<evidence type="ECO:0000313" key="2">
    <source>
        <dbReference type="EMBL" id="CAE4565157.1"/>
    </source>
</evidence>
<dbReference type="EMBL" id="HBNR01007259">
    <property type="protein sequence ID" value="CAE4565158.1"/>
    <property type="molecule type" value="Transcribed_RNA"/>
</dbReference>
<gene>
    <name evidence="2" type="ORF">AMON00008_LOCUS4776</name>
    <name evidence="3" type="ORF">AMON00008_LOCUS4777</name>
</gene>
<organism evidence="2">
    <name type="scientific">Alexandrium monilatum</name>
    <dbReference type="NCBI Taxonomy" id="311494"/>
    <lineage>
        <taxon>Eukaryota</taxon>
        <taxon>Sar</taxon>
        <taxon>Alveolata</taxon>
        <taxon>Dinophyceae</taxon>
        <taxon>Gonyaulacales</taxon>
        <taxon>Pyrocystaceae</taxon>
        <taxon>Alexandrium</taxon>
    </lineage>
</organism>
<feature type="region of interest" description="Disordered" evidence="1">
    <location>
        <begin position="1"/>
        <end position="56"/>
    </location>
</feature>
<reference evidence="2" key="1">
    <citation type="submission" date="2021-01" db="EMBL/GenBank/DDBJ databases">
        <authorList>
            <person name="Corre E."/>
            <person name="Pelletier E."/>
            <person name="Niang G."/>
            <person name="Scheremetjew M."/>
            <person name="Finn R."/>
            <person name="Kale V."/>
            <person name="Holt S."/>
            <person name="Cochrane G."/>
            <person name="Meng A."/>
            <person name="Brown T."/>
            <person name="Cohen L."/>
        </authorList>
    </citation>
    <scope>NUCLEOTIDE SEQUENCE</scope>
    <source>
        <strain evidence="2">CCMP3105</strain>
    </source>
</reference>
<dbReference type="PANTHER" id="PTHR12697:SF5">
    <property type="entry name" value="DEOXYHYPUSINE HYDROXYLASE"/>
    <property type="match status" value="1"/>
</dbReference>
<name>A0A6T0S4E5_9DINO</name>
<dbReference type="AlphaFoldDB" id="A0A6T0S4E5"/>
<evidence type="ECO:0008006" key="4">
    <source>
        <dbReference type="Google" id="ProtNLM"/>
    </source>
</evidence>
<dbReference type="InterPro" id="IPR016024">
    <property type="entry name" value="ARM-type_fold"/>
</dbReference>
<dbReference type="InterPro" id="IPR011989">
    <property type="entry name" value="ARM-like"/>
</dbReference>
<protein>
    <recommendedName>
        <fullName evidence="4">HEAT repeat domain-containing protein</fullName>
    </recommendedName>
</protein>